<dbReference type="PROSITE" id="PS50977">
    <property type="entry name" value="HTH_TETR_2"/>
    <property type="match status" value="1"/>
</dbReference>
<feature type="DNA-binding region" description="H-T-H motif" evidence="4">
    <location>
        <begin position="39"/>
        <end position="58"/>
    </location>
</feature>
<evidence type="ECO:0000256" key="1">
    <source>
        <dbReference type="ARBA" id="ARBA00023015"/>
    </source>
</evidence>
<evidence type="ECO:0000256" key="4">
    <source>
        <dbReference type="PROSITE-ProRule" id="PRU00335"/>
    </source>
</evidence>
<dbReference type="RefSeq" id="WP_376735630.1">
    <property type="nucleotide sequence ID" value="NZ_JAYMRP010000040.1"/>
</dbReference>
<evidence type="ECO:0000256" key="3">
    <source>
        <dbReference type="ARBA" id="ARBA00023163"/>
    </source>
</evidence>
<comment type="caution">
    <text evidence="6">The sequence shown here is derived from an EMBL/GenBank/DDBJ whole genome shotgun (WGS) entry which is preliminary data.</text>
</comment>
<proteinExistence type="predicted"/>
<reference evidence="6 7" key="1">
    <citation type="submission" date="2024-01" db="EMBL/GenBank/DDBJ databases">
        <title>Genome mining of biosynthetic gene clusters to explore secondary metabolites of Streptomyces sp.</title>
        <authorList>
            <person name="Baig A."/>
            <person name="Ajitkumar Shintre N."/>
            <person name="Kumar H."/>
            <person name="Anbarasu A."/>
            <person name="Ramaiah S."/>
        </authorList>
    </citation>
    <scope>NUCLEOTIDE SEQUENCE [LARGE SCALE GENOMIC DNA]</scope>
    <source>
        <strain evidence="6 7">A57</strain>
    </source>
</reference>
<dbReference type="Gene3D" id="1.10.357.10">
    <property type="entry name" value="Tetracycline Repressor, domain 2"/>
    <property type="match status" value="1"/>
</dbReference>
<dbReference type="InterPro" id="IPR050109">
    <property type="entry name" value="HTH-type_TetR-like_transc_reg"/>
</dbReference>
<dbReference type="SUPFAM" id="SSF46689">
    <property type="entry name" value="Homeodomain-like"/>
    <property type="match status" value="1"/>
</dbReference>
<dbReference type="InterPro" id="IPR001647">
    <property type="entry name" value="HTH_TetR"/>
</dbReference>
<evidence type="ECO:0000256" key="2">
    <source>
        <dbReference type="ARBA" id="ARBA00023125"/>
    </source>
</evidence>
<dbReference type="PRINTS" id="PR00455">
    <property type="entry name" value="HTHTETR"/>
</dbReference>
<keyword evidence="3" id="KW-0804">Transcription</keyword>
<evidence type="ECO:0000259" key="5">
    <source>
        <dbReference type="PROSITE" id="PS50977"/>
    </source>
</evidence>
<dbReference type="EMBL" id="JAYMRP010000040">
    <property type="protein sequence ID" value="MFB8777139.1"/>
    <property type="molecule type" value="Genomic_DNA"/>
</dbReference>
<gene>
    <name evidence="6" type="ORF">VSS16_31210</name>
</gene>
<dbReference type="PANTHER" id="PTHR30055:SF234">
    <property type="entry name" value="HTH-TYPE TRANSCRIPTIONAL REGULATOR BETI"/>
    <property type="match status" value="1"/>
</dbReference>
<name>A0ABV5EJW5_9ACTN</name>
<evidence type="ECO:0000313" key="6">
    <source>
        <dbReference type="EMBL" id="MFB8777139.1"/>
    </source>
</evidence>
<keyword evidence="1" id="KW-0805">Transcription regulation</keyword>
<keyword evidence="7" id="KW-1185">Reference proteome</keyword>
<dbReference type="Pfam" id="PF00440">
    <property type="entry name" value="TetR_N"/>
    <property type="match status" value="1"/>
</dbReference>
<organism evidence="6 7">
    <name type="scientific">Streptomyces broussonetiae</name>
    <dbReference type="NCBI Taxonomy" id="2686304"/>
    <lineage>
        <taxon>Bacteria</taxon>
        <taxon>Bacillati</taxon>
        <taxon>Actinomycetota</taxon>
        <taxon>Actinomycetes</taxon>
        <taxon>Kitasatosporales</taxon>
        <taxon>Streptomycetaceae</taxon>
        <taxon>Streptomyces</taxon>
    </lineage>
</organism>
<protein>
    <submittedName>
        <fullName evidence="6">TetR/AcrR family transcriptional regulator</fullName>
    </submittedName>
</protein>
<sequence length="218" mass="24289">MTDDLEPHRRAAQTKRTRTRNALLDAAVLVFSEKGWSARMEDIARHAGVGAATAYKHFPTKTELMMRTFERFMEPFQEKAEHDIAVQMNPEFAVTRHITELCHQVQRSHKNLVAAYLTAISETARSATGPIVVEMGGGTPVMTTLVDPGKPLADLIHYGQEAGRFRSDESAWMVGAYHTYAILWMIVGPLPPPMGENTYASLVLSQMLPWLKLKPGQG</sequence>
<accession>A0ABV5EJW5</accession>
<feature type="domain" description="HTH tetR-type" evidence="5">
    <location>
        <begin position="17"/>
        <end position="76"/>
    </location>
</feature>
<dbReference type="Proteomes" id="UP001585080">
    <property type="component" value="Unassembled WGS sequence"/>
</dbReference>
<keyword evidence="2 4" id="KW-0238">DNA-binding</keyword>
<dbReference type="InterPro" id="IPR009057">
    <property type="entry name" value="Homeodomain-like_sf"/>
</dbReference>
<evidence type="ECO:0000313" key="7">
    <source>
        <dbReference type="Proteomes" id="UP001585080"/>
    </source>
</evidence>
<dbReference type="PANTHER" id="PTHR30055">
    <property type="entry name" value="HTH-TYPE TRANSCRIPTIONAL REGULATOR RUTR"/>
    <property type="match status" value="1"/>
</dbReference>